<dbReference type="InterPro" id="IPR001927">
    <property type="entry name" value="Na/Gal_symport"/>
</dbReference>
<feature type="transmembrane region" description="Helical" evidence="5">
    <location>
        <begin position="454"/>
        <end position="474"/>
    </location>
</feature>
<name>B1ZP96_OPITP</name>
<evidence type="ECO:0000256" key="5">
    <source>
        <dbReference type="SAM" id="Phobius"/>
    </source>
</evidence>
<evidence type="ECO:0000313" key="7">
    <source>
        <dbReference type="EMBL" id="ACB77585.1"/>
    </source>
</evidence>
<feature type="transmembrane region" description="Helical" evidence="5">
    <location>
        <begin position="233"/>
        <end position="253"/>
    </location>
</feature>
<comment type="similarity">
    <text evidence="1">Belongs to the sodium:galactoside symporter (TC 2.A.2) family.</text>
</comment>
<dbReference type="KEGG" id="ote:Oter_4313"/>
<dbReference type="HOGENOM" id="CLU_027408_0_2_0"/>
<dbReference type="OrthoDB" id="9762557at2"/>
<dbReference type="GO" id="GO:0008643">
    <property type="term" value="P:carbohydrate transport"/>
    <property type="evidence" value="ECO:0007669"/>
    <property type="project" value="InterPro"/>
</dbReference>
<protein>
    <submittedName>
        <fullName evidence="7">Sugar (Glycoside-Pentoside-Hexuronide) transporter</fullName>
    </submittedName>
</protein>
<feature type="transmembrane region" description="Helical" evidence="5">
    <location>
        <begin position="340"/>
        <end position="360"/>
    </location>
</feature>
<dbReference type="PANTHER" id="PTHR11328:SF24">
    <property type="entry name" value="MAJOR FACILITATOR SUPERFAMILY (MFS) PROFILE DOMAIN-CONTAINING PROTEIN"/>
    <property type="match status" value="1"/>
</dbReference>
<evidence type="ECO:0000256" key="1">
    <source>
        <dbReference type="ARBA" id="ARBA00009617"/>
    </source>
</evidence>
<dbReference type="SUPFAM" id="SSF103473">
    <property type="entry name" value="MFS general substrate transporter"/>
    <property type="match status" value="1"/>
</dbReference>
<keyword evidence="4 5" id="KW-0472">Membrane</keyword>
<dbReference type="GO" id="GO:0006814">
    <property type="term" value="P:sodium ion transport"/>
    <property type="evidence" value="ECO:0007669"/>
    <property type="project" value="InterPro"/>
</dbReference>
<gene>
    <name evidence="7" type="ordered locus">Oter_4313</name>
</gene>
<feature type="transmembrane region" description="Helical" evidence="5">
    <location>
        <begin position="366"/>
        <end position="389"/>
    </location>
</feature>
<accession>B1ZP96</accession>
<dbReference type="GO" id="GO:0005886">
    <property type="term" value="C:plasma membrane"/>
    <property type="evidence" value="ECO:0007669"/>
    <property type="project" value="TreeGrafter"/>
</dbReference>
<dbReference type="STRING" id="452637.Oter_4313"/>
<feature type="transmembrane region" description="Helical" evidence="5">
    <location>
        <begin position="42"/>
        <end position="63"/>
    </location>
</feature>
<evidence type="ECO:0000256" key="2">
    <source>
        <dbReference type="ARBA" id="ARBA00022692"/>
    </source>
</evidence>
<dbReference type="PROSITE" id="PS50850">
    <property type="entry name" value="MFS"/>
    <property type="match status" value="1"/>
</dbReference>
<dbReference type="EMBL" id="CP001032">
    <property type="protein sequence ID" value="ACB77585.1"/>
    <property type="molecule type" value="Genomic_DNA"/>
</dbReference>
<dbReference type="InterPro" id="IPR039672">
    <property type="entry name" value="MFS_2"/>
</dbReference>
<feature type="transmembrane region" description="Helical" evidence="5">
    <location>
        <begin position="184"/>
        <end position="204"/>
    </location>
</feature>
<dbReference type="Proteomes" id="UP000007013">
    <property type="component" value="Chromosome"/>
</dbReference>
<keyword evidence="2 5" id="KW-0812">Transmembrane</keyword>
<keyword evidence="8" id="KW-1185">Reference proteome</keyword>
<dbReference type="Gene3D" id="1.20.1250.20">
    <property type="entry name" value="MFS general substrate transporter like domains"/>
    <property type="match status" value="2"/>
</dbReference>
<feature type="transmembrane region" description="Helical" evidence="5">
    <location>
        <begin position="84"/>
        <end position="100"/>
    </location>
</feature>
<feature type="transmembrane region" description="Helical" evidence="5">
    <location>
        <begin position="112"/>
        <end position="134"/>
    </location>
</feature>
<dbReference type="RefSeq" id="WP_012377111.1">
    <property type="nucleotide sequence ID" value="NC_010571.1"/>
</dbReference>
<reference evidence="7 8" key="1">
    <citation type="journal article" date="2011" name="J. Bacteriol.">
        <title>Genome sequence of the verrucomicrobium Opitutus terrae PB90-1, an abundant inhabitant of rice paddy soil ecosystems.</title>
        <authorList>
            <person name="van Passel M.W."/>
            <person name="Kant R."/>
            <person name="Palva A."/>
            <person name="Copeland A."/>
            <person name="Lucas S."/>
            <person name="Lapidus A."/>
            <person name="Glavina del Rio T."/>
            <person name="Pitluck S."/>
            <person name="Goltsman E."/>
            <person name="Clum A."/>
            <person name="Sun H."/>
            <person name="Schmutz J."/>
            <person name="Larimer F.W."/>
            <person name="Land M.L."/>
            <person name="Hauser L."/>
            <person name="Kyrpides N."/>
            <person name="Mikhailova N."/>
            <person name="Richardson P.P."/>
            <person name="Janssen P.H."/>
            <person name="de Vos W.M."/>
            <person name="Smidt H."/>
        </authorList>
    </citation>
    <scope>NUCLEOTIDE SEQUENCE [LARGE SCALE GENOMIC DNA]</scope>
    <source>
        <strain evidence="8">DSM 11246 / JCM 15787 / PB90-1</strain>
    </source>
</reference>
<proteinExistence type="inferred from homology"/>
<evidence type="ECO:0000256" key="3">
    <source>
        <dbReference type="ARBA" id="ARBA00022989"/>
    </source>
</evidence>
<evidence type="ECO:0000256" key="4">
    <source>
        <dbReference type="ARBA" id="ARBA00023136"/>
    </source>
</evidence>
<evidence type="ECO:0000313" key="8">
    <source>
        <dbReference type="Proteomes" id="UP000007013"/>
    </source>
</evidence>
<dbReference type="GO" id="GO:0015293">
    <property type="term" value="F:symporter activity"/>
    <property type="evidence" value="ECO:0007669"/>
    <property type="project" value="InterPro"/>
</dbReference>
<feature type="transmembrane region" description="Helical" evidence="5">
    <location>
        <begin position="154"/>
        <end position="172"/>
    </location>
</feature>
<dbReference type="InterPro" id="IPR036259">
    <property type="entry name" value="MFS_trans_sf"/>
</dbReference>
<organism evidence="7 8">
    <name type="scientific">Opitutus terrae (strain DSM 11246 / JCM 15787 / PB90-1)</name>
    <dbReference type="NCBI Taxonomy" id="452637"/>
    <lineage>
        <taxon>Bacteria</taxon>
        <taxon>Pseudomonadati</taxon>
        <taxon>Verrucomicrobiota</taxon>
        <taxon>Opitutia</taxon>
        <taxon>Opitutales</taxon>
        <taxon>Opitutaceae</taxon>
        <taxon>Opitutus</taxon>
    </lineage>
</organism>
<sequence length="497" mass="54448">MSASPHILPVREKIGYALGDVATNFFFQSMILYQTRFYTDTVGLSASAVGWMFLILRLADAFVDPVVGALSDRTNTRWGKFRPWILWTALPFGLIFWAVYITPNVGMTGKLIYAYITYVLVMMFYSANNTPYAALMGVMTPDVSERANIARYRFVGALVGQFLIQALALPLVDKFGQGDSAKGWAITMAIFGGAIVICSLAVFLSTKERVLPPPEQKPSLKEDIKSVVGCKPWLAMFILTLMIFTMLVVRGSLTNYFFTYYMDPNAIRSFLDNFGLAAVNAGETVSAWRSVLNALGLQILPDASNASGVGQAFFFVIGSIVQIFCILISKPLADRFGKKTVFIVGFLITIAATCAVFWVPPTAMTALFWLSIIWGLGWGPTVPLLWVMIADVADYSEWQTSRRATGFTYAGILFALKAGLGLGGALSGWIVGLYGYVPNVAQTEHSLLGIRLGASIYSAVPLLVGLVCLIYYPITKALNLQIQNELEARREKAAAKT</sequence>
<dbReference type="AlphaFoldDB" id="B1ZP96"/>
<feature type="domain" description="Major facilitator superfamily (MFS) profile" evidence="6">
    <location>
        <begin position="1"/>
        <end position="476"/>
    </location>
</feature>
<keyword evidence="3 5" id="KW-1133">Transmembrane helix</keyword>
<dbReference type="CDD" id="cd17332">
    <property type="entry name" value="MFS_MelB_like"/>
    <property type="match status" value="1"/>
</dbReference>
<feature type="transmembrane region" description="Helical" evidence="5">
    <location>
        <begin position="410"/>
        <end position="434"/>
    </location>
</feature>
<dbReference type="PANTHER" id="PTHR11328">
    <property type="entry name" value="MAJOR FACILITATOR SUPERFAMILY DOMAIN-CONTAINING PROTEIN"/>
    <property type="match status" value="1"/>
</dbReference>
<dbReference type="InterPro" id="IPR020846">
    <property type="entry name" value="MFS_dom"/>
</dbReference>
<evidence type="ECO:0000259" key="6">
    <source>
        <dbReference type="PROSITE" id="PS50850"/>
    </source>
</evidence>
<dbReference type="NCBIfam" id="TIGR00792">
    <property type="entry name" value="gph"/>
    <property type="match status" value="1"/>
</dbReference>
<dbReference type="eggNOG" id="COG2211">
    <property type="taxonomic scope" value="Bacteria"/>
</dbReference>
<feature type="transmembrane region" description="Helical" evidence="5">
    <location>
        <begin position="309"/>
        <end position="328"/>
    </location>
</feature>
<dbReference type="Pfam" id="PF13347">
    <property type="entry name" value="MFS_2"/>
    <property type="match status" value="2"/>
</dbReference>